<reference evidence="1 2" key="1">
    <citation type="submission" date="2024-02" db="EMBL/GenBank/DDBJ databases">
        <title>Seven novel Bacillus-like species.</title>
        <authorList>
            <person name="Liu G."/>
        </authorList>
    </citation>
    <scope>NUCLEOTIDE SEQUENCE [LARGE SCALE GENOMIC DNA]</scope>
    <source>
        <strain evidence="1 2">FJAT-52991</strain>
    </source>
</reference>
<dbReference type="Proteomes" id="UP001387364">
    <property type="component" value="Chromosome"/>
</dbReference>
<organism evidence="1 2">
    <name type="scientific">Bacillus kandeliae</name>
    <dbReference type="NCBI Taxonomy" id="3129297"/>
    <lineage>
        <taxon>Bacteria</taxon>
        <taxon>Bacillati</taxon>
        <taxon>Bacillota</taxon>
        <taxon>Bacilli</taxon>
        <taxon>Bacillales</taxon>
        <taxon>Bacillaceae</taxon>
        <taxon>Bacillus</taxon>
    </lineage>
</organism>
<name>A0ABZ2N3N1_9BACI</name>
<dbReference type="EMBL" id="CP147404">
    <property type="protein sequence ID" value="WXB92208.1"/>
    <property type="molecule type" value="Genomic_DNA"/>
</dbReference>
<dbReference type="InterPro" id="IPR011990">
    <property type="entry name" value="TPR-like_helical_dom_sf"/>
</dbReference>
<dbReference type="RefSeq" id="WP_338750473.1">
    <property type="nucleotide sequence ID" value="NZ_CP147404.1"/>
</dbReference>
<protein>
    <recommendedName>
        <fullName evidence="3">Tetratricopeptide repeat protein</fullName>
    </recommendedName>
</protein>
<dbReference type="Gene3D" id="1.25.40.10">
    <property type="entry name" value="Tetratricopeptide repeat domain"/>
    <property type="match status" value="1"/>
</dbReference>
<sequence length="324" mass="38031">MKKKKWTRKGNVFVFPGTSEELIRKGREALEEKDYDQAVLYLKEALQYPLDEEDDVKMALLLALYESDQYEQALLLCKDMLHQGLGEYFDVLDVYILILMQQKQYQEIYTTLSALMEEKQLPEEKRENFERLLALSKKMKEAPPVEEKALFTGSESLRERTIKLMELVNQNIRPYKKDLEGLLKDPKTHPFVQTLILNVLKEHGVEQSTEVRKFYFHEQVVPAVLKDAFESEYFQEVIRLLEAQLSQMNPVLLEQARECVKRHFFLLYPFEPEDISPESWAEASLRLVQSYYDGEPMDEEETGKEISRSLALIKELDEISSPIM</sequence>
<evidence type="ECO:0000313" key="1">
    <source>
        <dbReference type="EMBL" id="WXB92208.1"/>
    </source>
</evidence>
<accession>A0ABZ2N3N1</accession>
<gene>
    <name evidence="1" type="ORF">WDJ61_13215</name>
</gene>
<keyword evidence="2" id="KW-1185">Reference proteome</keyword>
<evidence type="ECO:0000313" key="2">
    <source>
        <dbReference type="Proteomes" id="UP001387364"/>
    </source>
</evidence>
<evidence type="ECO:0008006" key="3">
    <source>
        <dbReference type="Google" id="ProtNLM"/>
    </source>
</evidence>
<proteinExistence type="predicted"/>
<dbReference type="SUPFAM" id="SSF48452">
    <property type="entry name" value="TPR-like"/>
    <property type="match status" value="1"/>
</dbReference>